<name>A0A9W9WWY6_9EURO</name>
<keyword evidence="2" id="KW-1185">Reference proteome</keyword>
<organism evidence="1 2">
    <name type="scientific">Penicillium desertorum</name>
    <dbReference type="NCBI Taxonomy" id="1303715"/>
    <lineage>
        <taxon>Eukaryota</taxon>
        <taxon>Fungi</taxon>
        <taxon>Dikarya</taxon>
        <taxon>Ascomycota</taxon>
        <taxon>Pezizomycotina</taxon>
        <taxon>Eurotiomycetes</taxon>
        <taxon>Eurotiomycetidae</taxon>
        <taxon>Eurotiales</taxon>
        <taxon>Aspergillaceae</taxon>
        <taxon>Penicillium</taxon>
    </lineage>
</organism>
<protein>
    <submittedName>
        <fullName evidence="1">Uncharacterized protein</fullName>
    </submittedName>
</protein>
<reference evidence="1" key="2">
    <citation type="journal article" date="2023" name="IMA Fungus">
        <title>Comparative genomic study of the Penicillium genus elucidates a diverse pangenome and 15 lateral gene transfer events.</title>
        <authorList>
            <person name="Petersen C."/>
            <person name="Sorensen T."/>
            <person name="Nielsen M.R."/>
            <person name="Sondergaard T.E."/>
            <person name="Sorensen J.L."/>
            <person name="Fitzpatrick D.A."/>
            <person name="Frisvad J.C."/>
            <person name="Nielsen K.L."/>
        </authorList>
    </citation>
    <scope>NUCLEOTIDE SEQUENCE</scope>
    <source>
        <strain evidence="1">IBT 17660</strain>
    </source>
</reference>
<dbReference type="EMBL" id="JAPWDO010000003">
    <property type="protein sequence ID" value="KAJ5477796.1"/>
    <property type="molecule type" value="Genomic_DNA"/>
</dbReference>
<evidence type="ECO:0000313" key="2">
    <source>
        <dbReference type="Proteomes" id="UP001147760"/>
    </source>
</evidence>
<dbReference type="OrthoDB" id="10485087at2759"/>
<reference evidence="1" key="1">
    <citation type="submission" date="2022-12" db="EMBL/GenBank/DDBJ databases">
        <authorList>
            <person name="Petersen C."/>
        </authorList>
    </citation>
    <scope>NUCLEOTIDE SEQUENCE</scope>
    <source>
        <strain evidence="1">IBT 17660</strain>
    </source>
</reference>
<dbReference type="AlphaFoldDB" id="A0A9W9WWY6"/>
<dbReference type="Proteomes" id="UP001147760">
    <property type="component" value="Unassembled WGS sequence"/>
</dbReference>
<accession>A0A9W9WWY6</accession>
<proteinExistence type="predicted"/>
<sequence>MSSSSSTEVLRLSPVSTGRNTLALLLTTPEHVFDTHETQSFRLIGAKYAQPAAETPTPRGPLYASTVPEIYVVYPSLHMTFAVYTYNVGSKKIHKPSYFLLLEGQH</sequence>
<evidence type="ECO:0000313" key="1">
    <source>
        <dbReference type="EMBL" id="KAJ5477796.1"/>
    </source>
</evidence>
<comment type="caution">
    <text evidence="1">The sequence shown here is derived from an EMBL/GenBank/DDBJ whole genome shotgun (WGS) entry which is preliminary data.</text>
</comment>
<gene>
    <name evidence="1" type="ORF">N7530_003305</name>
</gene>